<evidence type="ECO:0000313" key="2">
    <source>
        <dbReference type="Proteomes" id="UP000775213"/>
    </source>
</evidence>
<proteinExistence type="predicted"/>
<dbReference type="EMBL" id="JAGFBR010000014">
    <property type="protein sequence ID" value="KAH0455226.1"/>
    <property type="molecule type" value="Genomic_DNA"/>
</dbReference>
<accession>A0AAV7GGN2</accession>
<evidence type="ECO:0000313" key="1">
    <source>
        <dbReference type="EMBL" id="KAH0455226.1"/>
    </source>
</evidence>
<protein>
    <submittedName>
        <fullName evidence="1">Uncharacterized protein</fullName>
    </submittedName>
</protein>
<reference evidence="1 2" key="1">
    <citation type="journal article" date="2021" name="Hortic Res">
        <title>Chromosome-scale assembly of the Dendrobium chrysotoxum genome enhances the understanding of orchid evolution.</title>
        <authorList>
            <person name="Zhang Y."/>
            <person name="Zhang G.Q."/>
            <person name="Zhang D."/>
            <person name="Liu X.D."/>
            <person name="Xu X.Y."/>
            <person name="Sun W.H."/>
            <person name="Yu X."/>
            <person name="Zhu X."/>
            <person name="Wang Z.W."/>
            <person name="Zhao X."/>
            <person name="Zhong W.Y."/>
            <person name="Chen H."/>
            <person name="Yin W.L."/>
            <person name="Huang T."/>
            <person name="Niu S.C."/>
            <person name="Liu Z.J."/>
        </authorList>
    </citation>
    <scope>NUCLEOTIDE SEQUENCE [LARGE SCALE GENOMIC DNA]</scope>
    <source>
        <strain evidence="1">Lindl</strain>
    </source>
</reference>
<dbReference type="Proteomes" id="UP000775213">
    <property type="component" value="Unassembled WGS sequence"/>
</dbReference>
<comment type="caution">
    <text evidence="1">The sequence shown here is derived from an EMBL/GenBank/DDBJ whole genome shotgun (WGS) entry which is preliminary data.</text>
</comment>
<keyword evidence="2" id="KW-1185">Reference proteome</keyword>
<sequence length="76" mass="9104">MKKYYVCLERINKRLVLLILWNKKKLFNLCRICKIEEGRMNLEHTYCEQKNWMCGKGQEKNGIPPGILRNGIVYND</sequence>
<dbReference type="AlphaFoldDB" id="A0AAV7GGN2"/>
<gene>
    <name evidence="1" type="ORF">IEQ34_015258</name>
</gene>
<organism evidence="1 2">
    <name type="scientific">Dendrobium chrysotoxum</name>
    <name type="common">Orchid</name>
    <dbReference type="NCBI Taxonomy" id="161865"/>
    <lineage>
        <taxon>Eukaryota</taxon>
        <taxon>Viridiplantae</taxon>
        <taxon>Streptophyta</taxon>
        <taxon>Embryophyta</taxon>
        <taxon>Tracheophyta</taxon>
        <taxon>Spermatophyta</taxon>
        <taxon>Magnoliopsida</taxon>
        <taxon>Liliopsida</taxon>
        <taxon>Asparagales</taxon>
        <taxon>Orchidaceae</taxon>
        <taxon>Epidendroideae</taxon>
        <taxon>Malaxideae</taxon>
        <taxon>Dendrobiinae</taxon>
        <taxon>Dendrobium</taxon>
    </lineage>
</organism>
<name>A0AAV7GGN2_DENCH</name>